<proteinExistence type="predicted"/>
<dbReference type="Pfam" id="PF12572">
    <property type="entry name" value="DUF3752"/>
    <property type="match status" value="1"/>
</dbReference>
<dbReference type="AlphaFoldDB" id="A0A7S2ZMH6"/>
<dbReference type="InterPro" id="IPR046331">
    <property type="entry name" value="GPAM1-like"/>
</dbReference>
<evidence type="ECO:0000256" key="1">
    <source>
        <dbReference type="SAM" id="MobiDB-lite"/>
    </source>
</evidence>
<feature type="compositionally biased region" description="Basic and acidic residues" evidence="1">
    <location>
        <begin position="24"/>
        <end position="35"/>
    </location>
</feature>
<feature type="compositionally biased region" description="Basic and acidic residues" evidence="1">
    <location>
        <begin position="77"/>
        <end position="103"/>
    </location>
</feature>
<name>A0A7S2ZMH6_9RHOD</name>
<dbReference type="PANTHER" id="PTHR46370:SF1">
    <property type="entry name" value="GPALPP MOTIFS-CONTAINING PROTEIN 1"/>
    <property type="match status" value="1"/>
</dbReference>
<reference evidence="3" key="1">
    <citation type="submission" date="2021-01" db="EMBL/GenBank/DDBJ databases">
        <authorList>
            <person name="Corre E."/>
            <person name="Pelletier E."/>
            <person name="Niang G."/>
            <person name="Scheremetjew M."/>
            <person name="Finn R."/>
            <person name="Kale V."/>
            <person name="Holt S."/>
            <person name="Cochrane G."/>
            <person name="Meng A."/>
            <person name="Brown T."/>
            <person name="Cohen L."/>
        </authorList>
    </citation>
    <scope>NUCLEOTIDE SEQUENCE</scope>
    <source>
        <strain evidence="3">CCMP 769</strain>
    </source>
</reference>
<gene>
    <name evidence="3" type="ORF">RMAR00112_LOCUS12901</name>
</gene>
<accession>A0A7S2ZMH6</accession>
<dbReference type="InterPro" id="IPR022226">
    <property type="entry name" value="DUF3752"/>
</dbReference>
<protein>
    <recommendedName>
        <fullName evidence="2">DUF3752 domain-containing protein</fullName>
    </recommendedName>
</protein>
<sequence>MIGPALPPHLRKKVAEEEEVDQVPEVRSDGDEDAGRGIVGPTLPTGKLKPDMGGAEGLKDGDVSDSEGEDVYGPRAPGREEKKDELVSDASKWEDLRKEDEAIRQSQAAFEGDEYASAGKEREEWMLSAPEAKPSGTGNRFRPNEVAKADLSWMHTPGKKHGKGTGERTAPNSGKADVHQLEEEEREMAEKVRLVDEHTRGKRSLLEIHEEDARKKRKGMKSNASGPLSWDRERDLVDNHKRVDASAYVKKIGRLNDRFSSGQSSRKFL</sequence>
<feature type="region of interest" description="Disordered" evidence="1">
    <location>
        <begin position="1"/>
        <end position="230"/>
    </location>
</feature>
<feature type="compositionally biased region" description="Basic and acidic residues" evidence="1">
    <location>
        <begin position="188"/>
        <end position="214"/>
    </location>
</feature>
<dbReference type="PANTHER" id="PTHR46370">
    <property type="entry name" value="GPALPP MOTIFS-CONTAINING PROTEIN 1"/>
    <property type="match status" value="1"/>
</dbReference>
<evidence type="ECO:0000259" key="2">
    <source>
        <dbReference type="Pfam" id="PF12572"/>
    </source>
</evidence>
<dbReference type="EMBL" id="HBHW01016633">
    <property type="protein sequence ID" value="CAE0044926.1"/>
    <property type="molecule type" value="Transcribed_RNA"/>
</dbReference>
<evidence type="ECO:0000313" key="3">
    <source>
        <dbReference type="EMBL" id="CAE0044926.1"/>
    </source>
</evidence>
<feature type="domain" description="DUF3752" evidence="2">
    <location>
        <begin position="147"/>
        <end position="260"/>
    </location>
</feature>
<organism evidence="3">
    <name type="scientific">Rhodosorus marinus</name>
    <dbReference type="NCBI Taxonomy" id="101924"/>
    <lineage>
        <taxon>Eukaryota</taxon>
        <taxon>Rhodophyta</taxon>
        <taxon>Stylonematophyceae</taxon>
        <taxon>Stylonematales</taxon>
        <taxon>Stylonemataceae</taxon>
        <taxon>Rhodosorus</taxon>
    </lineage>
</organism>